<proteinExistence type="predicted"/>
<name>A0A1X7RPW4_ZYMT9</name>
<sequence length="250" mass="28250">MDHAENEDWTHIPAKGKRKTKFTALLNPTNPPARDLTLEKLNLEFQTKTKAYRQTTCRRTVTQILNRIRPDSGWKLDKALCLGIGSLSRENLECRKRSMWQFVVFCDLVEQMRGEGVELEVLAQEPGFTELDVEFLDVLGVKVLETRLGDGTMGLGPAKEQLGEGTLVYEPFIDMNAVMLEEMVSAGVGLYVGSSIGGILGRRGENEASRLVEKFRAGREMLRFPTFDVDPNVFDGIQVYWTEEKDDQDD</sequence>
<gene>
    <name evidence="2" type="ORF">ZT3D7_G4421</name>
</gene>
<accession>A0A1X7RPW4</accession>
<evidence type="ECO:0000313" key="3">
    <source>
        <dbReference type="Proteomes" id="UP000215127"/>
    </source>
</evidence>
<reference evidence="2 3" key="1">
    <citation type="submission" date="2016-06" db="EMBL/GenBank/DDBJ databases">
        <authorList>
            <person name="Kjaerup R.B."/>
            <person name="Dalgaard T.S."/>
            <person name="Juul-Madsen H.R."/>
        </authorList>
    </citation>
    <scope>NUCLEOTIDE SEQUENCE [LARGE SCALE GENOMIC DNA]</scope>
</reference>
<evidence type="ECO:0000259" key="1">
    <source>
        <dbReference type="Pfam" id="PF07985"/>
    </source>
</evidence>
<evidence type="ECO:0000313" key="2">
    <source>
        <dbReference type="EMBL" id="SMQ49270.1"/>
    </source>
</evidence>
<protein>
    <recommendedName>
        <fullName evidence="1">SRR1-like domain-containing protein</fullName>
    </recommendedName>
</protein>
<dbReference type="InterPro" id="IPR012942">
    <property type="entry name" value="SRR1-like"/>
</dbReference>
<dbReference type="AlphaFoldDB" id="A0A1X7RPW4"/>
<dbReference type="EMBL" id="LT853694">
    <property type="protein sequence ID" value="SMQ49270.1"/>
    <property type="molecule type" value="Genomic_DNA"/>
</dbReference>
<feature type="domain" description="SRR1-like" evidence="1">
    <location>
        <begin position="70"/>
        <end position="183"/>
    </location>
</feature>
<dbReference type="Pfam" id="PF07985">
    <property type="entry name" value="SRR1"/>
    <property type="match status" value="1"/>
</dbReference>
<dbReference type="PANTHER" id="PTHR42080">
    <property type="entry name" value="SRR1 DOMAIN-CONTAINING PROTEIN"/>
    <property type="match status" value="1"/>
</dbReference>
<keyword evidence="3" id="KW-1185">Reference proteome</keyword>
<dbReference type="PANTHER" id="PTHR42080:SF1">
    <property type="entry name" value="SRR1-LIKE DOMAIN-CONTAINING PROTEIN"/>
    <property type="match status" value="1"/>
</dbReference>
<organism evidence="2 3">
    <name type="scientific">Zymoseptoria tritici (strain ST99CH_3D7)</name>
    <dbReference type="NCBI Taxonomy" id="1276538"/>
    <lineage>
        <taxon>Eukaryota</taxon>
        <taxon>Fungi</taxon>
        <taxon>Dikarya</taxon>
        <taxon>Ascomycota</taxon>
        <taxon>Pezizomycotina</taxon>
        <taxon>Dothideomycetes</taxon>
        <taxon>Dothideomycetidae</taxon>
        <taxon>Mycosphaerellales</taxon>
        <taxon>Mycosphaerellaceae</taxon>
        <taxon>Zymoseptoria</taxon>
    </lineage>
</organism>
<dbReference type="Proteomes" id="UP000215127">
    <property type="component" value="Chromosome 3"/>
</dbReference>